<dbReference type="STRING" id="94208.A0A2S4KU09"/>
<feature type="compositionally biased region" description="Polar residues" evidence="1">
    <location>
        <begin position="8"/>
        <end position="22"/>
    </location>
</feature>
<comment type="caution">
    <text evidence="2">The sequence shown here is derived from an EMBL/GenBank/DDBJ whole genome shotgun (WGS) entry which is preliminary data.</text>
</comment>
<evidence type="ECO:0000256" key="1">
    <source>
        <dbReference type="SAM" id="MobiDB-lite"/>
    </source>
</evidence>
<protein>
    <submittedName>
        <fullName evidence="2">Uncharacterized protein</fullName>
    </submittedName>
</protein>
<organism evidence="2 3">
    <name type="scientific">Tolypocladium paradoxum</name>
    <dbReference type="NCBI Taxonomy" id="94208"/>
    <lineage>
        <taxon>Eukaryota</taxon>
        <taxon>Fungi</taxon>
        <taxon>Dikarya</taxon>
        <taxon>Ascomycota</taxon>
        <taxon>Pezizomycotina</taxon>
        <taxon>Sordariomycetes</taxon>
        <taxon>Hypocreomycetidae</taxon>
        <taxon>Hypocreales</taxon>
        <taxon>Ophiocordycipitaceae</taxon>
        <taxon>Tolypocladium</taxon>
    </lineage>
</organism>
<feature type="region of interest" description="Disordered" evidence="1">
    <location>
        <begin position="1"/>
        <end position="37"/>
    </location>
</feature>
<evidence type="ECO:0000313" key="2">
    <source>
        <dbReference type="EMBL" id="POR33671.1"/>
    </source>
</evidence>
<keyword evidence="3" id="KW-1185">Reference proteome</keyword>
<gene>
    <name evidence="2" type="ORF">TPAR_06128</name>
</gene>
<evidence type="ECO:0000313" key="3">
    <source>
        <dbReference type="Proteomes" id="UP000237481"/>
    </source>
</evidence>
<proteinExistence type="predicted"/>
<dbReference type="OrthoDB" id="415590at2759"/>
<reference evidence="2 3" key="1">
    <citation type="submission" date="2018-01" db="EMBL/GenBank/DDBJ databases">
        <title>Harnessing the power of phylogenomics to disentangle the directionality and signatures of interkingdom host jumping in the parasitic fungal genus Tolypocladium.</title>
        <authorList>
            <person name="Quandt C.A."/>
            <person name="Patterson W."/>
            <person name="Spatafora J.W."/>
        </authorList>
    </citation>
    <scope>NUCLEOTIDE SEQUENCE [LARGE SCALE GENOMIC DNA]</scope>
    <source>
        <strain evidence="2 3">NRBC 100945</strain>
    </source>
</reference>
<sequence>MPRRAMSPSRQQTRHPVSSNHCSPKRKSVHSGPSILNAGPLRTAMQLKQTTLATDRSLALYQEAIHRLLPHTSHAAQPSWHPAPSSVSWRRLKRHLGGCAGLVEASGINGFVGGVDEALFWCVARMDVCGGLISFVSTLIPVSRWASKTNMGHDVRLFRSVRDSTGWANYANLWIAGRCMSHPAERSAIVDLLDRIQRESGWGTQLQAEHLQAFWGASDE</sequence>
<dbReference type="AlphaFoldDB" id="A0A2S4KU09"/>
<accession>A0A2S4KU09</accession>
<name>A0A2S4KU09_9HYPO</name>
<dbReference type="EMBL" id="PKSG01000666">
    <property type="protein sequence ID" value="POR33671.1"/>
    <property type="molecule type" value="Genomic_DNA"/>
</dbReference>
<dbReference type="Proteomes" id="UP000237481">
    <property type="component" value="Unassembled WGS sequence"/>
</dbReference>